<evidence type="ECO:0000256" key="10">
    <source>
        <dbReference type="ARBA" id="ARBA00023004"/>
    </source>
</evidence>
<dbReference type="Gene3D" id="1.10.3820.10">
    <property type="entry name" value="Di-heme elbow motif domain"/>
    <property type="match status" value="1"/>
</dbReference>
<dbReference type="RefSeq" id="WP_368846617.1">
    <property type="nucleotide sequence ID" value="NZ_CP194411.1"/>
</dbReference>
<dbReference type="InterPro" id="IPR051174">
    <property type="entry name" value="Cytochrome_c-type_ET"/>
</dbReference>
<evidence type="ECO:0000256" key="11">
    <source>
        <dbReference type="ARBA" id="ARBA00023136"/>
    </source>
</evidence>
<evidence type="ECO:0000256" key="2">
    <source>
        <dbReference type="ARBA" id="ARBA00007395"/>
    </source>
</evidence>
<keyword evidence="9" id="KW-1133">Transmembrane helix</keyword>
<sequence>MDAKEFFQKNTLKCIIGGFAAGVLFSVCTAAGLSFSGSPTFCGQCHAMKMEKATFMESSHRERECVDCHLPHDSMVAYFVEKGRSGMIDVYHEVKRDYPAKIRISEDAEKIVNGNCLRCHSATMSVVHAGPMDANTDCIKCHRRVAHGSNHLEGGIKVE</sequence>
<evidence type="ECO:0000256" key="6">
    <source>
        <dbReference type="ARBA" id="ARBA00022692"/>
    </source>
</evidence>
<evidence type="ECO:0000313" key="13">
    <source>
        <dbReference type="EMBL" id="MEX5284898.1"/>
    </source>
</evidence>
<accession>A0ABV3X3Y8</accession>
<evidence type="ECO:0000259" key="12">
    <source>
        <dbReference type="Pfam" id="PF03264"/>
    </source>
</evidence>
<dbReference type="SUPFAM" id="SSF48695">
    <property type="entry name" value="Multiheme cytochromes"/>
    <property type="match status" value="1"/>
</dbReference>
<keyword evidence="11" id="KW-0472">Membrane</keyword>
<dbReference type="Proteomes" id="UP001559623">
    <property type="component" value="Unassembled WGS sequence"/>
</dbReference>
<organism evidence="13 14">
    <name type="scientific">Selenomonas sputigena</name>
    <dbReference type="NCBI Taxonomy" id="69823"/>
    <lineage>
        <taxon>Bacteria</taxon>
        <taxon>Bacillati</taxon>
        <taxon>Bacillota</taxon>
        <taxon>Negativicutes</taxon>
        <taxon>Selenomonadales</taxon>
        <taxon>Selenomonadaceae</taxon>
        <taxon>Selenomonas</taxon>
    </lineage>
</organism>
<evidence type="ECO:0000256" key="5">
    <source>
        <dbReference type="ARBA" id="ARBA00022617"/>
    </source>
</evidence>
<keyword evidence="10" id="KW-0408">Iron</keyword>
<comment type="subcellular location">
    <subcellularLocation>
        <location evidence="1">Cell membrane</location>
    </subcellularLocation>
</comment>
<reference evidence="13 14" key="1">
    <citation type="submission" date="2023-04" db="EMBL/GenBank/DDBJ databases">
        <title>Genome Sequence of Selenomonas sputigena ATCC 33150.</title>
        <authorList>
            <person name="Miller D.P."/>
            <person name="Anvari S."/>
            <person name="Polson S.W."/>
            <person name="Macdonald M."/>
            <person name="Mcdowell J.V."/>
        </authorList>
    </citation>
    <scope>NUCLEOTIDE SEQUENCE [LARGE SCALE GENOMIC DNA]</scope>
    <source>
        <strain evidence="13 14">ATCC 33150</strain>
    </source>
</reference>
<dbReference type="InterPro" id="IPR005126">
    <property type="entry name" value="NapC/NirT_cyt_c_N"/>
</dbReference>
<evidence type="ECO:0000313" key="14">
    <source>
        <dbReference type="Proteomes" id="UP001559623"/>
    </source>
</evidence>
<comment type="similarity">
    <text evidence="2">Belongs to the NapC/NirT/NrfH family.</text>
</comment>
<evidence type="ECO:0000256" key="7">
    <source>
        <dbReference type="ARBA" id="ARBA00022723"/>
    </source>
</evidence>
<gene>
    <name evidence="13" type="ORF">QCO44_04460</name>
</gene>
<dbReference type="Pfam" id="PF03264">
    <property type="entry name" value="Cytochrom_NNT"/>
    <property type="match status" value="1"/>
</dbReference>
<evidence type="ECO:0000256" key="3">
    <source>
        <dbReference type="ARBA" id="ARBA00022448"/>
    </source>
</evidence>
<dbReference type="PANTHER" id="PTHR30333:SF1">
    <property type="entry name" value="CYTOCHROME C-TYPE PROTEIN NAPC"/>
    <property type="match status" value="1"/>
</dbReference>
<dbReference type="InterPro" id="IPR036280">
    <property type="entry name" value="Multihaem_cyt_sf"/>
</dbReference>
<keyword evidence="8" id="KW-0249">Electron transport</keyword>
<feature type="domain" description="NapC/NirT cytochrome c N-terminal" evidence="12">
    <location>
        <begin position="10"/>
        <end position="148"/>
    </location>
</feature>
<protein>
    <submittedName>
        <fullName evidence="13">NapC/NirT family cytochrome c</fullName>
    </submittedName>
</protein>
<keyword evidence="7" id="KW-0479">Metal-binding</keyword>
<keyword evidence="4" id="KW-1003">Cell membrane</keyword>
<keyword evidence="3" id="KW-0813">Transport</keyword>
<evidence type="ECO:0000256" key="9">
    <source>
        <dbReference type="ARBA" id="ARBA00022989"/>
    </source>
</evidence>
<evidence type="ECO:0000256" key="1">
    <source>
        <dbReference type="ARBA" id="ARBA00004236"/>
    </source>
</evidence>
<keyword evidence="5" id="KW-0349">Heme</keyword>
<keyword evidence="6" id="KW-0812">Transmembrane</keyword>
<proteinExistence type="inferred from homology"/>
<evidence type="ECO:0000256" key="4">
    <source>
        <dbReference type="ARBA" id="ARBA00022475"/>
    </source>
</evidence>
<comment type="caution">
    <text evidence="13">The sequence shown here is derived from an EMBL/GenBank/DDBJ whole genome shotgun (WGS) entry which is preliminary data.</text>
</comment>
<dbReference type="EMBL" id="JARVLH010000002">
    <property type="protein sequence ID" value="MEX5284898.1"/>
    <property type="molecule type" value="Genomic_DNA"/>
</dbReference>
<evidence type="ECO:0000256" key="8">
    <source>
        <dbReference type="ARBA" id="ARBA00022982"/>
    </source>
</evidence>
<name>A0ABV3X3Y8_9FIRM</name>
<dbReference type="PANTHER" id="PTHR30333">
    <property type="entry name" value="CYTOCHROME C-TYPE PROTEIN"/>
    <property type="match status" value="1"/>
</dbReference>
<keyword evidence="14" id="KW-1185">Reference proteome</keyword>
<dbReference type="InterPro" id="IPR038266">
    <property type="entry name" value="NapC/NirT_cytc_sf"/>
</dbReference>